<dbReference type="OrthoDB" id="9803495at2"/>
<feature type="transmembrane region" description="Helical" evidence="3">
    <location>
        <begin position="60"/>
        <end position="82"/>
    </location>
</feature>
<evidence type="ECO:0000313" key="4">
    <source>
        <dbReference type="EMBL" id="RST95954.1"/>
    </source>
</evidence>
<keyword evidence="3" id="KW-1133">Transmembrane helix</keyword>
<accession>A0A429ZQF8</accession>
<dbReference type="EMBL" id="NGJT01000002">
    <property type="protein sequence ID" value="RST95954.1"/>
    <property type="molecule type" value="Genomic_DNA"/>
</dbReference>
<protein>
    <recommendedName>
        <fullName evidence="2">Biotin transporter</fullName>
    </recommendedName>
</protein>
<dbReference type="GO" id="GO:0015225">
    <property type="term" value="F:biotin transmembrane transporter activity"/>
    <property type="evidence" value="ECO:0007669"/>
    <property type="project" value="UniProtKB-UniRule"/>
</dbReference>
<comment type="caution">
    <text evidence="4">The sequence shown here is derived from an EMBL/GenBank/DDBJ whole genome shotgun (WGS) entry which is preliminary data.</text>
</comment>
<keyword evidence="5" id="KW-1185">Reference proteome</keyword>
<evidence type="ECO:0000256" key="1">
    <source>
        <dbReference type="ARBA" id="ARBA00010692"/>
    </source>
</evidence>
<dbReference type="GO" id="GO:0005886">
    <property type="term" value="C:plasma membrane"/>
    <property type="evidence" value="ECO:0007669"/>
    <property type="project" value="UniProtKB-SubCell"/>
</dbReference>
<comment type="subcellular location">
    <subcellularLocation>
        <location evidence="2">Cell membrane</location>
        <topology evidence="2">Multi-pass membrane protein</topology>
    </subcellularLocation>
</comment>
<evidence type="ECO:0000256" key="2">
    <source>
        <dbReference type="PIRNR" id="PIRNR016661"/>
    </source>
</evidence>
<organism evidence="4 5">
    <name type="scientific">Vagococcus bubulae</name>
    <dbReference type="NCBI Taxonomy" id="1977868"/>
    <lineage>
        <taxon>Bacteria</taxon>
        <taxon>Bacillati</taxon>
        <taxon>Bacillota</taxon>
        <taxon>Bacilli</taxon>
        <taxon>Lactobacillales</taxon>
        <taxon>Enterococcaceae</taxon>
        <taxon>Vagococcus</taxon>
    </lineage>
</organism>
<dbReference type="AlphaFoldDB" id="A0A429ZQF8"/>
<keyword evidence="2" id="KW-1003">Cell membrane</keyword>
<name>A0A429ZQF8_9ENTE</name>
<evidence type="ECO:0000256" key="3">
    <source>
        <dbReference type="SAM" id="Phobius"/>
    </source>
</evidence>
<keyword evidence="2" id="KW-0813">Transport</keyword>
<reference evidence="4 5" key="1">
    <citation type="submission" date="2017-05" db="EMBL/GenBank/DDBJ databases">
        <title>Vagococcus spp. assemblies.</title>
        <authorList>
            <person name="Gulvik C.A."/>
        </authorList>
    </citation>
    <scope>NUCLEOTIDE SEQUENCE [LARGE SCALE GENOMIC DNA]</scope>
    <source>
        <strain evidence="4 5">SS1994</strain>
    </source>
</reference>
<dbReference type="Gene3D" id="1.10.1760.20">
    <property type="match status" value="1"/>
</dbReference>
<keyword evidence="2 3" id="KW-0472">Membrane</keyword>
<dbReference type="Proteomes" id="UP000288490">
    <property type="component" value="Unassembled WGS sequence"/>
</dbReference>
<dbReference type="Pfam" id="PF02632">
    <property type="entry name" value="BioY"/>
    <property type="match status" value="1"/>
</dbReference>
<comment type="similarity">
    <text evidence="1 2">Belongs to the BioY family.</text>
</comment>
<gene>
    <name evidence="4" type="ORF">CBF36_01945</name>
</gene>
<feature type="transmembrane region" description="Helical" evidence="3">
    <location>
        <begin position="112"/>
        <end position="135"/>
    </location>
</feature>
<sequence length="179" mass="19196">MMTKFKTSDLTKIALFTAVIVVLSQISIPMPYGVPMTLQTFIIPLTGVLLGKKSGTMSTILYVLLGLIGLPVFAGFSGGAAIVFGPTGGFILSFPIMAYIAGWFAERENIVFLYIGLFLGAMINFLVGFIVFHFVTGSSLSVAFTATVLPFIPTTIIKVVVIGLISQKLRPLVKNKVLV</sequence>
<dbReference type="PANTHER" id="PTHR34295:SF1">
    <property type="entry name" value="BIOTIN TRANSPORTER BIOY"/>
    <property type="match status" value="1"/>
</dbReference>
<feature type="transmembrane region" description="Helical" evidence="3">
    <location>
        <begin position="141"/>
        <end position="165"/>
    </location>
</feature>
<dbReference type="InterPro" id="IPR003784">
    <property type="entry name" value="BioY"/>
</dbReference>
<feature type="transmembrane region" description="Helical" evidence="3">
    <location>
        <begin position="88"/>
        <end position="105"/>
    </location>
</feature>
<proteinExistence type="inferred from homology"/>
<keyword evidence="3" id="KW-0812">Transmembrane</keyword>
<dbReference type="PIRSF" id="PIRSF016661">
    <property type="entry name" value="BioY"/>
    <property type="match status" value="1"/>
</dbReference>
<dbReference type="PANTHER" id="PTHR34295">
    <property type="entry name" value="BIOTIN TRANSPORTER BIOY"/>
    <property type="match status" value="1"/>
</dbReference>
<evidence type="ECO:0000313" key="5">
    <source>
        <dbReference type="Proteomes" id="UP000288490"/>
    </source>
</evidence>
<feature type="transmembrane region" description="Helical" evidence="3">
    <location>
        <begin position="34"/>
        <end position="51"/>
    </location>
</feature>